<dbReference type="GeneID" id="69968063"/>
<keyword evidence="1" id="KW-0812">Transmembrane</keyword>
<sequence>MNTTIAGRIGMLTTRERFGHTLVERLRVPLEAWSVRRRWAVALCIAVAAFVLGANAWLATDMSGVQASREMLSAAQRKLGEAEAVVTQLPALRRAASVAPMPSNWTSADDIRVISQLAARNEVTLLAIEPGVVTGSGLDAMRPLHVTAQADFDHVVDFLEGLAGLPVLVVPEEVTLKRQGEVLSINATLHSFSAVHPVRNATRRTVRDDPDAFDPDEEIVFYDPFQPAAFASAQADASSSMRLVGLLADRLRGLALIEAGDNAETLEPGQQWGEERVAHVDARTLTLAKRDGSLYSLTLAEAVE</sequence>
<name>A0A0P0R6N2_9BURK</name>
<organism evidence="2 3">
    <name type="scientific">Paraburkholderia caribensis MBA4</name>
    <dbReference type="NCBI Taxonomy" id="1323664"/>
    <lineage>
        <taxon>Bacteria</taxon>
        <taxon>Pseudomonadati</taxon>
        <taxon>Pseudomonadota</taxon>
        <taxon>Betaproteobacteria</taxon>
        <taxon>Burkholderiales</taxon>
        <taxon>Burkholderiaceae</taxon>
        <taxon>Paraburkholderia</taxon>
    </lineage>
</organism>
<protein>
    <submittedName>
        <fullName evidence="2">Type IV pilus biogenesis protein PilP</fullName>
    </submittedName>
</protein>
<evidence type="ECO:0000313" key="2">
    <source>
        <dbReference type="EMBL" id="ALL63832.1"/>
    </source>
</evidence>
<dbReference type="KEGG" id="bcai:K788_0007763"/>
<accession>A0A0P0R6N2</accession>
<dbReference type="InterPro" id="IPR014717">
    <property type="entry name" value="Transl_elong_EF1B/ribsomal_bS6"/>
</dbReference>
<reference evidence="2 3" key="1">
    <citation type="journal article" date="2014" name="Genome Announc.">
        <title>Draft Genome Sequence of the Haloacid-Degrading Burkholderia caribensis Strain MBA4.</title>
        <authorList>
            <person name="Pan Y."/>
            <person name="Kong K.F."/>
            <person name="Tsang J.S."/>
        </authorList>
    </citation>
    <scope>NUCLEOTIDE SEQUENCE [LARGE SCALE GENOMIC DNA]</scope>
    <source>
        <strain evidence="2 3">MBA4</strain>
    </source>
</reference>
<dbReference type="EMBL" id="CP012746">
    <property type="protein sequence ID" value="ALL63832.1"/>
    <property type="molecule type" value="Genomic_DNA"/>
</dbReference>
<proteinExistence type="predicted"/>
<feature type="transmembrane region" description="Helical" evidence="1">
    <location>
        <begin position="39"/>
        <end position="59"/>
    </location>
</feature>
<dbReference type="AlphaFoldDB" id="A0A0P0R6N2"/>
<dbReference type="Proteomes" id="UP000019146">
    <property type="component" value="Chromosome 1"/>
</dbReference>
<evidence type="ECO:0000256" key="1">
    <source>
        <dbReference type="SAM" id="Phobius"/>
    </source>
</evidence>
<gene>
    <name evidence="2" type="ORF">K788_0007763</name>
</gene>
<keyword evidence="1" id="KW-0472">Membrane</keyword>
<dbReference type="Gene3D" id="3.30.70.60">
    <property type="match status" value="1"/>
</dbReference>
<dbReference type="RefSeq" id="WP_035988868.1">
    <property type="nucleotide sequence ID" value="NZ_CP012746.1"/>
</dbReference>
<evidence type="ECO:0000313" key="3">
    <source>
        <dbReference type="Proteomes" id="UP000019146"/>
    </source>
</evidence>
<keyword evidence="1" id="KW-1133">Transmembrane helix</keyword>